<feature type="compositionally biased region" description="Basic residues" evidence="1">
    <location>
        <begin position="187"/>
        <end position="199"/>
    </location>
</feature>
<dbReference type="EMBL" id="JAUEPT010000029">
    <property type="protein sequence ID" value="KAK0441675.1"/>
    <property type="molecule type" value="Genomic_DNA"/>
</dbReference>
<evidence type="ECO:0000313" key="3">
    <source>
        <dbReference type="Proteomes" id="UP001175226"/>
    </source>
</evidence>
<feature type="region of interest" description="Disordered" evidence="1">
    <location>
        <begin position="130"/>
        <end position="388"/>
    </location>
</feature>
<dbReference type="AlphaFoldDB" id="A0AA39JGT1"/>
<feature type="compositionally biased region" description="Acidic residues" evidence="1">
    <location>
        <begin position="371"/>
        <end position="388"/>
    </location>
</feature>
<dbReference type="Proteomes" id="UP001175226">
    <property type="component" value="Unassembled WGS sequence"/>
</dbReference>
<reference evidence="2" key="1">
    <citation type="submission" date="2023-06" db="EMBL/GenBank/DDBJ databases">
        <authorList>
            <consortium name="Lawrence Berkeley National Laboratory"/>
            <person name="Ahrendt S."/>
            <person name="Sahu N."/>
            <person name="Indic B."/>
            <person name="Wong-Bajracharya J."/>
            <person name="Merenyi Z."/>
            <person name="Ke H.-M."/>
            <person name="Monk M."/>
            <person name="Kocsube S."/>
            <person name="Drula E."/>
            <person name="Lipzen A."/>
            <person name="Balint B."/>
            <person name="Henrissat B."/>
            <person name="Andreopoulos B."/>
            <person name="Martin F.M."/>
            <person name="Harder C.B."/>
            <person name="Rigling D."/>
            <person name="Ford K.L."/>
            <person name="Foster G.D."/>
            <person name="Pangilinan J."/>
            <person name="Papanicolaou A."/>
            <person name="Barry K."/>
            <person name="LaButti K."/>
            <person name="Viragh M."/>
            <person name="Koriabine M."/>
            <person name="Yan M."/>
            <person name="Riley R."/>
            <person name="Champramary S."/>
            <person name="Plett K.L."/>
            <person name="Tsai I.J."/>
            <person name="Slot J."/>
            <person name="Sipos G."/>
            <person name="Plett J."/>
            <person name="Nagy L.G."/>
            <person name="Grigoriev I.V."/>
        </authorList>
    </citation>
    <scope>NUCLEOTIDE SEQUENCE</scope>
    <source>
        <strain evidence="2">FPL87.14</strain>
    </source>
</reference>
<feature type="compositionally biased region" description="Basic and acidic residues" evidence="1">
    <location>
        <begin position="246"/>
        <end position="269"/>
    </location>
</feature>
<name>A0AA39JGT1_9AGAR</name>
<sequence>MSDPSYATFLSVVPYFLIALRNRRATDATDPSAPNDMQAFLWSPNETIESSDLWNDSYDGSATASDYTTLDQFDSYNNHASLLAPLPDLATDYAVDYYPSDFLDRTEETAGYGIMSGEAMANYSPYSYAAEPSSSLLPTHDTQPATQLESGDAASTGNDCLAYDGPPPPTQLEPHDCHPEQTDAPKARRNRKKGRRPRPRPANEESRPPMSPPVELGEPGPSTQKADPRNSRASLKRKSDPTPPPEFDRSDKRRRMNADRDAARIRLESGEDEPGQMASRDSLGYESLHEEETPVRPRRIRCRLSKQQQWDETSYHEDDNSSTRSPGPGEPSPSTWAHNSEQECVPSPRNIDSHRSRVNMPARILHFEVERSEEDSDYDEEEDSDQGE</sequence>
<feature type="compositionally biased region" description="Basic and acidic residues" evidence="1">
    <location>
        <begin position="173"/>
        <end position="186"/>
    </location>
</feature>
<keyword evidence="3" id="KW-1185">Reference proteome</keyword>
<gene>
    <name evidence="2" type="ORF">EV421DRAFT_1904700</name>
</gene>
<protein>
    <submittedName>
        <fullName evidence="2">Uncharacterized protein</fullName>
    </submittedName>
</protein>
<comment type="caution">
    <text evidence="2">The sequence shown here is derived from an EMBL/GenBank/DDBJ whole genome shotgun (WGS) entry which is preliminary data.</text>
</comment>
<feature type="compositionally biased region" description="Polar residues" evidence="1">
    <location>
        <begin position="140"/>
        <end position="158"/>
    </location>
</feature>
<proteinExistence type="predicted"/>
<evidence type="ECO:0000256" key="1">
    <source>
        <dbReference type="SAM" id="MobiDB-lite"/>
    </source>
</evidence>
<accession>A0AA39JGT1</accession>
<evidence type="ECO:0000313" key="2">
    <source>
        <dbReference type="EMBL" id="KAK0441675.1"/>
    </source>
</evidence>
<organism evidence="2 3">
    <name type="scientific">Armillaria borealis</name>
    <dbReference type="NCBI Taxonomy" id="47425"/>
    <lineage>
        <taxon>Eukaryota</taxon>
        <taxon>Fungi</taxon>
        <taxon>Dikarya</taxon>
        <taxon>Basidiomycota</taxon>
        <taxon>Agaricomycotina</taxon>
        <taxon>Agaricomycetes</taxon>
        <taxon>Agaricomycetidae</taxon>
        <taxon>Agaricales</taxon>
        <taxon>Marasmiineae</taxon>
        <taxon>Physalacriaceae</taxon>
        <taxon>Armillaria</taxon>
    </lineage>
</organism>